<dbReference type="EMBL" id="BJYR01000005">
    <property type="protein sequence ID" value="GEN98925.1"/>
    <property type="molecule type" value="Genomic_DNA"/>
</dbReference>
<keyword evidence="2" id="KW-1185">Reference proteome</keyword>
<sequence length="101" mass="10961">MGSEGQGTAEGRGELRRWKARVPAAATVGAGSNAGPHLFVGAIPPRDKLTQLTQSMDETVHPRPALLIAPMRAKDGRNFMGFAKHRRTMPQIGHCRTALYK</sequence>
<evidence type="ECO:0000313" key="2">
    <source>
        <dbReference type="Proteomes" id="UP000321464"/>
    </source>
</evidence>
<gene>
    <name evidence="1" type="ORF">NSE01_07580</name>
</gene>
<dbReference type="AlphaFoldDB" id="A0A512AGU3"/>
<dbReference type="Proteomes" id="UP000321464">
    <property type="component" value="Unassembled WGS sequence"/>
</dbReference>
<organism evidence="1 2">
    <name type="scientific">Novosphingobium sediminis</name>
    <dbReference type="NCBI Taxonomy" id="707214"/>
    <lineage>
        <taxon>Bacteria</taxon>
        <taxon>Pseudomonadati</taxon>
        <taxon>Pseudomonadota</taxon>
        <taxon>Alphaproteobacteria</taxon>
        <taxon>Sphingomonadales</taxon>
        <taxon>Sphingomonadaceae</taxon>
        <taxon>Novosphingobium</taxon>
    </lineage>
</organism>
<proteinExistence type="predicted"/>
<accession>A0A512AGU3</accession>
<reference evidence="1 2" key="1">
    <citation type="submission" date="2019-07" db="EMBL/GenBank/DDBJ databases">
        <title>Whole genome shotgun sequence of Novosphingobium sediminis NBRC 106119.</title>
        <authorList>
            <person name="Hosoyama A."/>
            <person name="Uohara A."/>
            <person name="Ohji S."/>
            <person name="Ichikawa N."/>
        </authorList>
    </citation>
    <scope>NUCLEOTIDE SEQUENCE [LARGE SCALE GENOMIC DNA]</scope>
    <source>
        <strain evidence="1 2">NBRC 106119</strain>
    </source>
</reference>
<comment type="caution">
    <text evidence="1">The sequence shown here is derived from an EMBL/GenBank/DDBJ whole genome shotgun (WGS) entry which is preliminary data.</text>
</comment>
<evidence type="ECO:0000313" key="1">
    <source>
        <dbReference type="EMBL" id="GEN98925.1"/>
    </source>
</evidence>
<name>A0A512AGU3_9SPHN</name>
<protein>
    <submittedName>
        <fullName evidence="1">Uncharacterized protein</fullName>
    </submittedName>
</protein>